<gene>
    <name evidence="10" type="ORF">CHILSU_LOCUS6343</name>
</gene>
<dbReference type="SMART" id="SM00355">
    <property type="entry name" value="ZnF_C2H2"/>
    <property type="match status" value="6"/>
</dbReference>
<feature type="binding site" evidence="6">
    <location>
        <position position="7"/>
    </location>
    <ligand>
        <name>Zn(2+)</name>
        <dbReference type="ChEBI" id="CHEBI:29105"/>
    </ligand>
</feature>
<accession>A0ABN8L858</accession>
<dbReference type="PROSITE" id="PS50157">
    <property type="entry name" value="ZINC_FINGER_C2H2_2"/>
    <property type="match status" value="4"/>
</dbReference>
<name>A0ABN8L858_CHISP</name>
<evidence type="ECO:0000256" key="4">
    <source>
        <dbReference type="ARBA" id="ARBA00022833"/>
    </source>
</evidence>
<evidence type="ECO:0000313" key="10">
    <source>
        <dbReference type="EMBL" id="CAH2986652.1"/>
    </source>
</evidence>
<dbReference type="SMART" id="SM00868">
    <property type="entry name" value="zf-AD"/>
    <property type="match status" value="1"/>
</dbReference>
<sequence length="507" mass="59573">MCEIEACRICLRSGIKLYRMEVFNLSEYYEELIGHLIGVNDDLPCCFCYECSAMLHKFHKFKEKCNYTYKTLRTLLRKGKLTYKSINNVINKNDYILKYGNLEILTLSKRIKTYTTEHATIDVDVKENNISADKFETLDCYNDYQSDYEESCKDPTIDPVSEELEIKDDTFSKIEIVNTFKIDESVFVDSSKEEIKPKPRHTLKRNLRLKKGNVFTDDEKEYRQHKSKRKSKVVPSETKKYKFKSKNGNLKALAFLNSGFWKKTNLSEEEALKDFKDRSQDRKYLKAAYKCEDCYRGFSQKSMLDRHIPLRHGEAAGSLSCRFCKMRFKAAHYLNKHMRQHFTKYECLRCNLVCNLENSALFHEEYHNGVIRKCTHCDKEFRHLSTFYTHLRTHRSKHMCSLCGESFVSQLGLRLHKKVKHAVETENQESPIKESTNCDICQIKFDTAEAYDKHLLHSAMHTDENKLIDENVAKDFLDDVDEKEEYDQKSEPLIKSAANISRRNLPA</sequence>
<reference evidence="10" key="1">
    <citation type="submission" date="2021-12" db="EMBL/GenBank/DDBJ databases">
        <authorList>
            <person name="King R."/>
        </authorList>
    </citation>
    <scope>NUCLEOTIDE SEQUENCE</scope>
</reference>
<evidence type="ECO:0000256" key="2">
    <source>
        <dbReference type="ARBA" id="ARBA00022737"/>
    </source>
</evidence>
<dbReference type="InterPro" id="IPR036236">
    <property type="entry name" value="Znf_C2H2_sf"/>
</dbReference>
<dbReference type="PANTHER" id="PTHR24379">
    <property type="entry name" value="KRAB AND ZINC FINGER DOMAIN-CONTAINING"/>
    <property type="match status" value="1"/>
</dbReference>
<evidence type="ECO:0000313" key="11">
    <source>
        <dbReference type="Proteomes" id="UP001153292"/>
    </source>
</evidence>
<dbReference type="InterPro" id="IPR012934">
    <property type="entry name" value="Znf_AD"/>
</dbReference>
<keyword evidence="1 6" id="KW-0479">Metal-binding</keyword>
<keyword evidence="4 6" id="KW-0862">Zinc</keyword>
<evidence type="ECO:0000259" key="8">
    <source>
        <dbReference type="PROSITE" id="PS50157"/>
    </source>
</evidence>
<evidence type="ECO:0000256" key="6">
    <source>
        <dbReference type="PROSITE-ProRule" id="PRU01263"/>
    </source>
</evidence>
<feature type="region of interest" description="Disordered" evidence="7">
    <location>
        <begin position="483"/>
        <end position="507"/>
    </location>
</feature>
<feature type="binding site" evidence="6">
    <location>
        <position position="51"/>
    </location>
    <ligand>
        <name>Zn(2+)</name>
        <dbReference type="ChEBI" id="CHEBI:29105"/>
    </ligand>
</feature>
<dbReference type="PROSITE" id="PS51915">
    <property type="entry name" value="ZAD"/>
    <property type="match status" value="1"/>
</dbReference>
<dbReference type="SUPFAM" id="SSF57716">
    <property type="entry name" value="Glucocorticoid receptor-like (DNA-binding domain)"/>
    <property type="match status" value="1"/>
</dbReference>
<dbReference type="Pfam" id="PF00096">
    <property type="entry name" value="zf-C2H2"/>
    <property type="match status" value="2"/>
</dbReference>
<dbReference type="Gene3D" id="3.30.160.60">
    <property type="entry name" value="Classic Zinc Finger"/>
    <property type="match status" value="2"/>
</dbReference>
<dbReference type="Pfam" id="PF07776">
    <property type="entry name" value="zf-AD"/>
    <property type="match status" value="1"/>
</dbReference>
<evidence type="ECO:0000256" key="3">
    <source>
        <dbReference type="ARBA" id="ARBA00022771"/>
    </source>
</evidence>
<dbReference type="SUPFAM" id="SSF57667">
    <property type="entry name" value="beta-beta-alpha zinc fingers"/>
    <property type="match status" value="2"/>
</dbReference>
<feature type="domain" description="C2H2-type" evidence="8">
    <location>
        <begin position="372"/>
        <end position="399"/>
    </location>
</feature>
<dbReference type="InterPro" id="IPR013087">
    <property type="entry name" value="Znf_C2H2_type"/>
</dbReference>
<keyword evidence="2" id="KW-0677">Repeat</keyword>
<feature type="domain" description="C2H2-type" evidence="8">
    <location>
        <begin position="289"/>
        <end position="316"/>
    </location>
</feature>
<feature type="domain" description="C2H2-type" evidence="8">
    <location>
        <begin position="319"/>
        <end position="346"/>
    </location>
</feature>
<feature type="binding site" evidence="6">
    <location>
        <position position="48"/>
    </location>
    <ligand>
        <name>Zn(2+)</name>
        <dbReference type="ChEBI" id="CHEBI:29105"/>
    </ligand>
</feature>
<evidence type="ECO:0000256" key="5">
    <source>
        <dbReference type="PROSITE-ProRule" id="PRU00042"/>
    </source>
</evidence>
<evidence type="ECO:0000256" key="1">
    <source>
        <dbReference type="ARBA" id="ARBA00022723"/>
    </source>
</evidence>
<dbReference type="Proteomes" id="UP001153292">
    <property type="component" value="Chromosome 22"/>
</dbReference>
<dbReference type="PROSITE" id="PS00028">
    <property type="entry name" value="ZINC_FINGER_C2H2_1"/>
    <property type="match status" value="4"/>
</dbReference>
<feature type="domain" description="C2H2-type" evidence="8">
    <location>
        <begin position="398"/>
        <end position="426"/>
    </location>
</feature>
<feature type="domain" description="ZAD" evidence="9">
    <location>
        <begin position="5"/>
        <end position="75"/>
    </location>
</feature>
<keyword evidence="3 5" id="KW-0863">Zinc-finger</keyword>
<protein>
    <submittedName>
        <fullName evidence="10">Uncharacterized protein</fullName>
    </submittedName>
</protein>
<keyword evidence="11" id="KW-1185">Reference proteome</keyword>
<organism evidence="10 11">
    <name type="scientific">Chilo suppressalis</name>
    <name type="common">Asiatic rice borer moth</name>
    <dbReference type="NCBI Taxonomy" id="168631"/>
    <lineage>
        <taxon>Eukaryota</taxon>
        <taxon>Metazoa</taxon>
        <taxon>Ecdysozoa</taxon>
        <taxon>Arthropoda</taxon>
        <taxon>Hexapoda</taxon>
        <taxon>Insecta</taxon>
        <taxon>Pterygota</taxon>
        <taxon>Neoptera</taxon>
        <taxon>Endopterygota</taxon>
        <taxon>Lepidoptera</taxon>
        <taxon>Glossata</taxon>
        <taxon>Ditrysia</taxon>
        <taxon>Pyraloidea</taxon>
        <taxon>Crambidae</taxon>
        <taxon>Crambinae</taxon>
        <taxon>Chilo</taxon>
    </lineage>
</organism>
<dbReference type="PANTHER" id="PTHR24379:SF121">
    <property type="entry name" value="C2H2-TYPE DOMAIN-CONTAINING PROTEIN"/>
    <property type="match status" value="1"/>
</dbReference>
<evidence type="ECO:0000259" key="9">
    <source>
        <dbReference type="PROSITE" id="PS51915"/>
    </source>
</evidence>
<feature type="compositionally biased region" description="Polar residues" evidence="7">
    <location>
        <begin position="498"/>
        <end position="507"/>
    </location>
</feature>
<evidence type="ECO:0000256" key="7">
    <source>
        <dbReference type="SAM" id="MobiDB-lite"/>
    </source>
</evidence>
<proteinExistence type="predicted"/>
<dbReference type="EMBL" id="OU963915">
    <property type="protein sequence ID" value="CAH2986652.1"/>
    <property type="molecule type" value="Genomic_DNA"/>
</dbReference>
<feature type="binding site" evidence="6">
    <location>
        <position position="10"/>
    </location>
    <ligand>
        <name>Zn(2+)</name>
        <dbReference type="ChEBI" id="CHEBI:29105"/>
    </ligand>
</feature>